<gene>
    <name evidence="2" type="ORF">HRI_004167400</name>
</gene>
<accession>A0A9W7J1J7</accession>
<name>A0A9W7J1J7_HIBTR</name>
<feature type="chain" id="PRO_5040794875" evidence="1">
    <location>
        <begin position="25"/>
        <end position="86"/>
    </location>
</feature>
<dbReference type="AlphaFoldDB" id="A0A9W7J1J7"/>
<proteinExistence type="predicted"/>
<keyword evidence="3" id="KW-1185">Reference proteome</keyword>
<dbReference type="Proteomes" id="UP001165190">
    <property type="component" value="Unassembled WGS sequence"/>
</dbReference>
<evidence type="ECO:0000256" key="1">
    <source>
        <dbReference type="SAM" id="SignalP"/>
    </source>
</evidence>
<sequence length="86" mass="9249">MEKASCFKLGFLVVLLLISSENWTVLVVGQCPCFPWCICPSPKTSDVAVDEVLTCSSHAECADKSCQFGHSFCGHTGICACSQTQN</sequence>
<protein>
    <submittedName>
        <fullName evidence="2">Uncharacterized protein</fullName>
    </submittedName>
</protein>
<reference evidence="2" key="1">
    <citation type="submission" date="2023-05" db="EMBL/GenBank/DDBJ databases">
        <title>Genome and transcriptome analyses reveal genes involved in the formation of fine ridges on petal epidermal cells in Hibiscus trionum.</title>
        <authorList>
            <person name="Koshimizu S."/>
            <person name="Masuda S."/>
            <person name="Ishii T."/>
            <person name="Shirasu K."/>
            <person name="Hoshino A."/>
            <person name="Arita M."/>
        </authorList>
    </citation>
    <scope>NUCLEOTIDE SEQUENCE</scope>
    <source>
        <strain evidence="2">Hamamatsu line</strain>
    </source>
</reference>
<organism evidence="2 3">
    <name type="scientific">Hibiscus trionum</name>
    <name type="common">Flower of an hour</name>
    <dbReference type="NCBI Taxonomy" id="183268"/>
    <lineage>
        <taxon>Eukaryota</taxon>
        <taxon>Viridiplantae</taxon>
        <taxon>Streptophyta</taxon>
        <taxon>Embryophyta</taxon>
        <taxon>Tracheophyta</taxon>
        <taxon>Spermatophyta</taxon>
        <taxon>Magnoliopsida</taxon>
        <taxon>eudicotyledons</taxon>
        <taxon>Gunneridae</taxon>
        <taxon>Pentapetalae</taxon>
        <taxon>rosids</taxon>
        <taxon>malvids</taxon>
        <taxon>Malvales</taxon>
        <taxon>Malvaceae</taxon>
        <taxon>Malvoideae</taxon>
        <taxon>Hibiscus</taxon>
    </lineage>
</organism>
<dbReference type="EMBL" id="BSYR01000042">
    <property type="protein sequence ID" value="GMJ04982.1"/>
    <property type="molecule type" value="Genomic_DNA"/>
</dbReference>
<comment type="caution">
    <text evidence="2">The sequence shown here is derived from an EMBL/GenBank/DDBJ whole genome shotgun (WGS) entry which is preliminary data.</text>
</comment>
<evidence type="ECO:0000313" key="2">
    <source>
        <dbReference type="EMBL" id="GMJ04982.1"/>
    </source>
</evidence>
<feature type="signal peptide" evidence="1">
    <location>
        <begin position="1"/>
        <end position="24"/>
    </location>
</feature>
<keyword evidence="1" id="KW-0732">Signal</keyword>
<evidence type="ECO:0000313" key="3">
    <source>
        <dbReference type="Proteomes" id="UP001165190"/>
    </source>
</evidence>